<accession>A0A354LYW8</accession>
<sequence length="649" mass="74557">MKKTIISICTAIALGTAVSCTDNFEDININPNKIYEANMESIFPGSVYKTINAMAELNYNQMCWWARYSGHFGGSVDMNESTSDSFYKKFYVEIIRDLELSERQYDGVPGYENRVAIVRTWKAYIYSIVVSMYGGMPLSDAMIFDPNKFLVKHDTEEEMYRQILDMLKKASESFNPDASSDVLKKDPIFRSGSGTTSDIIKWRKFANTLRLEVAMRATNIAPDLAEQHARECMEHEDWIIASLDDMVAPAWGSDVSNDVSYYYNRFLKKIPTEGFREGDYPRINEYFFIYLRSYNDPRLEAFVDPTETLNQYTVSDTISRPNPYEPGFRDSIAVTYRIPHLPSPERSGILPRGWEVAIDPNSPNGTTKYESPYTGILATQWSLINYDFIKPDAKHVIMNWADACFLKAEAALRYGIGSKSAEGYYYEGIEASFAQYGLTSAVKEYKEQNGIKWNTNGKGLTDFRCLYHADINGEGDFDNHLEQIIKQRYIADYFNGYSAWCLERRTRVLKFPPFFCNSTTEGSNGTYDFIPERYVYPLSEITNNTAAYWNAVSDLLTQSPYPINNVRKGDNLQTHLKMSLVNPLLENADANYMNRTIAYSSRHLQKWYGNTEEEFIKNVQKIYPDVTSSKLLRKYIGYKATVISTYEPK</sequence>
<dbReference type="InterPro" id="IPR041662">
    <property type="entry name" value="SusD-like_2"/>
</dbReference>
<dbReference type="Pfam" id="PF12771">
    <property type="entry name" value="SusD-like_2"/>
    <property type="match status" value="1"/>
</dbReference>
<dbReference type="EMBL" id="DNWC01000009">
    <property type="protein sequence ID" value="HBJ07457.1"/>
    <property type="molecule type" value="Genomic_DNA"/>
</dbReference>
<dbReference type="AlphaFoldDB" id="A0A354LYW8"/>
<dbReference type="PROSITE" id="PS51257">
    <property type="entry name" value="PROKAR_LIPOPROTEIN"/>
    <property type="match status" value="1"/>
</dbReference>
<dbReference type="RefSeq" id="WP_022389676.1">
    <property type="nucleotide sequence ID" value="NZ_CAUCMS010000033.1"/>
</dbReference>
<proteinExistence type="predicted"/>
<name>A0A354LYW8_9BACT</name>
<dbReference type="Proteomes" id="UP000262954">
    <property type="component" value="Unassembled WGS sequence"/>
</dbReference>
<organism evidence="1 2">
    <name type="scientific">Coprobacter fastidiosus</name>
    <dbReference type="NCBI Taxonomy" id="1099853"/>
    <lineage>
        <taxon>Bacteria</taxon>
        <taxon>Pseudomonadati</taxon>
        <taxon>Bacteroidota</taxon>
        <taxon>Bacteroidia</taxon>
        <taxon>Bacteroidales</taxon>
        <taxon>Barnesiellaceae</taxon>
        <taxon>Coprobacter</taxon>
    </lineage>
</organism>
<dbReference type="Gene3D" id="1.25.40.390">
    <property type="match status" value="2"/>
</dbReference>
<dbReference type="InterPro" id="IPR011990">
    <property type="entry name" value="TPR-like_helical_dom_sf"/>
</dbReference>
<protein>
    <submittedName>
        <fullName evidence="1">SusD/RagB family nutrient-binding outer membrane lipoprotein</fullName>
    </submittedName>
</protein>
<evidence type="ECO:0000313" key="2">
    <source>
        <dbReference type="Proteomes" id="UP000262954"/>
    </source>
</evidence>
<dbReference type="Pfam" id="PF12741">
    <property type="entry name" value="SusD-like"/>
    <property type="match status" value="1"/>
</dbReference>
<keyword evidence="1" id="KW-0449">Lipoprotein</keyword>
<dbReference type="SUPFAM" id="SSF48452">
    <property type="entry name" value="TPR-like"/>
    <property type="match status" value="1"/>
</dbReference>
<gene>
    <name evidence="1" type="ORF">DDY73_00485</name>
</gene>
<comment type="caution">
    <text evidence="1">The sequence shown here is derived from an EMBL/GenBank/DDBJ whole genome shotgun (WGS) entry which is preliminary data.</text>
</comment>
<dbReference type="InterPro" id="IPR024302">
    <property type="entry name" value="SusD-like"/>
</dbReference>
<reference evidence="1 2" key="1">
    <citation type="journal article" date="2018" name="Nat. Biotechnol.">
        <title>A standardized bacterial taxonomy based on genome phylogeny substantially revises the tree of life.</title>
        <authorList>
            <person name="Parks D.H."/>
            <person name="Chuvochina M."/>
            <person name="Waite D.W."/>
            <person name="Rinke C."/>
            <person name="Skarshewski A."/>
            <person name="Chaumeil P.A."/>
            <person name="Hugenholtz P."/>
        </authorList>
    </citation>
    <scope>NUCLEOTIDE SEQUENCE [LARGE SCALE GENOMIC DNA]</scope>
    <source>
        <strain evidence="1">UBA11482</strain>
    </source>
</reference>
<evidence type="ECO:0000313" key="1">
    <source>
        <dbReference type="EMBL" id="HBJ07457.1"/>
    </source>
</evidence>